<feature type="transmembrane region" description="Helical" evidence="1">
    <location>
        <begin position="30"/>
        <end position="48"/>
    </location>
</feature>
<dbReference type="OrthoDB" id="6028377at2"/>
<proteinExistence type="predicted"/>
<organism evidence="2 3">
    <name type="scientific">Lysobacter silvisoli</name>
    <dbReference type="NCBI Taxonomy" id="2293254"/>
    <lineage>
        <taxon>Bacteria</taxon>
        <taxon>Pseudomonadati</taxon>
        <taxon>Pseudomonadota</taxon>
        <taxon>Gammaproteobacteria</taxon>
        <taxon>Lysobacterales</taxon>
        <taxon>Lysobacteraceae</taxon>
        <taxon>Lysobacter</taxon>
    </lineage>
</organism>
<name>A0A371K471_9GAMM</name>
<keyword evidence="1" id="KW-0472">Membrane</keyword>
<reference evidence="2 3" key="1">
    <citation type="submission" date="2018-08" db="EMBL/GenBank/DDBJ databases">
        <title>Lysobacter sp. zong2l5, whole genome shotgun sequence.</title>
        <authorList>
            <person name="Zhang X."/>
            <person name="Feng G."/>
            <person name="Zhu H."/>
        </authorList>
    </citation>
    <scope>NUCLEOTIDE SEQUENCE [LARGE SCALE GENOMIC DNA]</scope>
    <source>
        <strain evidence="3">zong2l5</strain>
    </source>
</reference>
<evidence type="ECO:0000256" key="1">
    <source>
        <dbReference type="SAM" id="Phobius"/>
    </source>
</evidence>
<dbReference type="InterPro" id="IPR010982">
    <property type="entry name" value="Lambda_DNA-bd_dom_sf"/>
</dbReference>
<protein>
    <recommendedName>
        <fullName evidence="4">DNA-binding protein</fullName>
    </recommendedName>
</protein>
<evidence type="ECO:0000313" key="2">
    <source>
        <dbReference type="EMBL" id="RDZ28662.1"/>
    </source>
</evidence>
<evidence type="ECO:0008006" key="4">
    <source>
        <dbReference type="Google" id="ProtNLM"/>
    </source>
</evidence>
<keyword evidence="1" id="KW-0812">Transmembrane</keyword>
<sequence length="96" mass="10438">MDDDRDIAAGARPGLLQTPALRENSGQNPILRYIACFATVSAAARAAGISTEMLRQMRIKGFVSTRNRALRMAEACGGRLEPAELMALPAPARRRR</sequence>
<keyword evidence="3" id="KW-1185">Reference proteome</keyword>
<dbReference type="Gene3D" id="1.10.260.40">
    <property type="entry name" value="lambda repressor-like DNA-binding domains"/>
    <property type="match status" value="1"/>
</dbReference>
<dbReference type="GO" id="GO:0003677">
    <property type="term" value="F:DNA binding"/>
    <property type="evidence" value="ECO:0007669"/>
    <property type="project" value="InterPro"/>
</dbReference>
<dbReference type="Proteomes" id="UP000264492">
    <property type="component" value="Unassembled WGS sequence"/>
</dbReference>
<accession>A0A371K471</accession>
<dbReference type="EMBL" id="QTSU01000001">
    <property type="protein sequence ID" value="RDZ28662.1"/>
    <property type="molecule type" value="Genomic_DNA"/>
</dbReference>
<comment type="caution">
    <text evidence="2">The sequence shown here is derived from an EMBL/GenBank/DDBJ whole genome shotgun (WGS) entry which is preliminary data.</text>
</comment>
<dbReference type="RefSeq" id="WP_115858101.1">
    <property type="nucleotide sequence ID" value="NZ_QTSU01000001.1"/>
</dbReference>
<gene>
    <name evidence="2" type="ORF">DX914_05920</name>
</gene>
<evidence type="ECO:0000313" key="3">
    <source>
        <dbReference type="Proteomes" id="UP000264492"/>
    </source>
</evidence>
<keyword evidence="1" id="KW-1133">Transmembrane helix</keyword>
<dbReference type="AlphaFoldDB" id="A0A371K471"/>